<evidence type="ECO:0008006" key="4">
    <source>
        <dbReference type="Google" id="ProtNLM"/>
    </source>
</evidence>
<proteinExistence type="predicted"/>
<keyword evidence="1" id="KW-0732">Signal</keyword>
<sequence length="245" mass="25490" precursor="true">MKTKNHQCLGIVMAVIVIFCGGHDSTASADLITFAFEAVADSPSSTLPFGAGQTISGSYTFELDTAPTTTPAANTFTFYTDAITNFDITIDGFGTGNGGPGGDILLGDPVQTSGSFNFLSDKYVVNSAVSGITVFSSFYNANRNLVGAQLSLQDLDQQGLDSEDLVATPPDLTFFLDNTGPNFDSDHAILNLSFSTPGGGAGSTSFRLTSLTAVSPVPEPNTTAMLLLCAGCSVLRTAHRRRTSG</sequence>
<dbReference type="AlphaFoldDB" id="A0A1P8WQQ3"/>
<evidence type="ECO:0000313" key="3">
    <source>
        <dbReference type="Proteomes" id="UP000187735"/>
    </source>
</evidence>
<feature type="signal peptide" evidence="1">
    <location>
        <begin position="1"/>
        <end position="29"/>
    </location>
</feature>
<organism evidence="2 3">
    <name type="scientific">Fuerstiella marisgermanici</name>
    <dbReference type="NCBI Taxonomy" id="1891926"/>
    <lineage>
        <taxon>Bacteria</taxon>
        <taxon>Pseudomonadati</taxon>
        <taxon>Planctomycetota</taxon>
        <taxon>Planctomycetia</taxon>
        <taxon>Planctomycetales</taxon>
        <taxon>Planctomycetaceae</taxon>
        <taxon>Fuerstiella</taxon>
    </lineage>
</organism>
<feature type="chain" id="PRO_5012907823" description="PEP-CTERM protein-sorting domain-containing protein" evidence="1">
    <location>
        <begin position="30"/>
        <end position="245"/>
    </location>
</feature>
<protein>
    <recommendedName>
        <fullName evidence="4">PEP-CTERM protein-sorting domain-containing protein</fullName>
    </recommendedName>
</protein>
<dbReference type="EMBL" id="CP017641">
    <property type="protein sequence ID" value="APZ96390.1"/>
    <property type="molecule type" value="Genomic_DNA"/>
</dbReference>
<dbReference type="Proteomes" id="UP000187735">
    <property type="component" value="Chromosome"/>
</dbReference>
<evidence type="ECO:0000313" key="2">
    <source>
        <dbReference type="EMBL" id="APZ96390.1"/>
    </source>
</evidence>
<evidence type="ECO:0000256" key="1">
    <source>
        <dbReference type="SAM" id="SignalP"/>
    </source>
</evidence>
<reference evidence="2 3" key="1">
    <citation type="journal article" date="2016" name="Front. Microbiol.">
        <title>Fuerstia marisgermanicae gen. nov., sp. nov., an Unusual Member of the Phylum Planctomycetes from the German Wadden Sea.</title>
        <authorList>
            <person name="Kohn T."/>
            <person name="Heuer A."/>
            <person name="Jogler M."/>
            <person name="Vollmers J."/>
            <person name="Boedeker C."/>
            <person name="Bunk B."/>
            <person name="Rast P."/>
            <person name="Borchert D."/>
            <person name="Glockner I."/>
            <person name="Freese H.M."/>
            <person name="Klenk H.P."/>
            <person name="Overmann J."/>
            <person name="Kaster A.K."/>
            <person name="Rohde M."/>
            <person name="Wiegand S."/>
            <person name="Jogler C."/>
        </authorList>
    </citation>
    <scope>NUCLEOTIDE SEQUENCE [LARGE SCALE GENOMIC DNA]</scope>
    <source>
        <strain evidence="2 3">NH11</strain>
    </source>
</reference>
<keyword evidence="3" id="KW-1185">Reference proteome</keyword>
<dbReference type="KEGG" id="fmr:Fuma_06059"/>
<accession>A0A1P8WQQ3</accession>
<name>A0A1P8WQQ3_9PLAN</name>
<gene>
    <name evidence="2" type="ORF">Fuma_06059</name>
</gene>